<dbReference type="GO" id="GO:0005829">
    <property type="term" value="C:cytosol"/>
    <property type="evidence" value="ECO:0007669"/>
    <property type="project" value="TreeGrafter"/>
</dbReference>
<feature type="domain" description="Exonuclease" evidence="4">
    <location>
        <begin position="54"/>
        <end position="220"/>
    </location>
</feature>
<dbReference type="GO" id="GO:0003676">
    <property type="term" value="F:nucleic acid binding"/>
    <property type="evidence" value="ECO:0007669"/>
    <property type="project" value="InterPro"/>
</dbReference>
<keyword evidence="5" id="KW-0548">Nucleotidyltransferase</keyword>
<dbReference type="InterPro" id="IPR036397">
    <property type="entry name" value="RNaseH_sf"/>
</dbReference>
<evidence type="ECO:0000313" key="5">
    <source>
        <dbReference type="EMBL" id="VYU30566.1"/>
    </source>
</evidence>
<dbReference type="InterPro" id="IPR012337">
    <property type="entry name" value="RNaseH-like_sf"/>
</dbReference>
<dbReference type="GO" id="GO:0008408">
    <property type="term" value="F:3'-5' exonuclease activity"/>
    <property type="evidence" value="ECO:0007669"/>
    <property type="project" value="TreeGrafter"/>
</dbReference>
<dbReference type="GO" id="GO:0003887">
    <property type="term" value="F:DNA-directed DNA polymerase activity"/>
    <property type="evidence" value="ECO:0007669"/>
    <property type="project" value="UniProtKB-EC"/>
</dbReference>
<proteinExistence type="predicted"/>
<keyword evidence="1" id="KW-0540">Nuclease</keyword>
<dbReference type="AlphaFoldDB" id="A0A6N3DMW2"/>
<evidence type="ECO:0000256" key="3">
    <source>
        <dbReference type="ARBA" id="ARBA00022839"/>
    </source>
</evidence>
<dbReference type="CDD" id="cd06127">
    <property type="entry name" value="DEDDh"/>
    <property type="match status" value="1"/>
</dbReference>
<dbReference type="RefSeq" id="WP_156666863.1">
    <property type="nucleotide sequence ID" value="NZ_CACRUO010000045.1"/>
</dbReference>
<dbReference type="SUPFAM" id="SSF53098">
    <property type="entry name" value="Ribonuclease H-like"/>
    <property type="match status" value="1"/>
</dbReference>
<dbReference type="Gene3D" id="3.30.420.10">
    <property type="entry name" value="Ribonuclease H-like superfamily/Ribonuclease H"/>
    <property type="match status" value="1"/>
</dbReference>
<dbReference type="SMART" id="SM00479">
    <property type="entry name" value="EXOIII"/>
    <property type="match status" value="1"/>
</dbReference>
<organism evidence="5">
    <name type="scientific">Staphylococcus simulans</name>
    <dbReference type="NCBI Taxonomy" id="1286"/>
    <lineage>
        <taxon>Bacteria</taxon>
        <taxon>Bacillati</taxon>
        <taxon>Bacillota</taxon>
        <taxon>Bacilli</taxon>
        <taxon>Bacillales</taxon>
        <taxon>Staphylococcaceae</taxon>
        <taxon>Staphylococcus</taxon>
    </lineage>
</organism>
<keyword evidence="5" id="KW-0808">Transferase</keyword>
<protein>
    <submittedName>
        <fullName evidence="5">DNA polymerase III PolC-type</fullName>
        <ecNumber evidence="5">2.7.7.7</ecNumber>
    </submittedName>
</protein>
<keyword evidence="2" id="KW-0378">Hydrolase</keyword>
<dbReference type="EC" id="2.7.7.7" evidence="5"/>
<dbReference type="InterPro" id="IPR013520">
    <property type="entry name" value="Ribonucl_H"/>
</dbReference>
<dbReference type="PANTHER" id="PTHR30231">
    <property type="entry name" value="DNA POLYMERASE III SUBUNIT EPSILON"/>
    <property type="match status" value="1"/>
</dbReference>
<sequence length="220" mass="26063">MDQEEELKRLKTENELLVMKLRLKEKYIKELEAELKQRKRLPIHYIKSQTLADHFVTLKIETTGLSSDFHDAFQIALVEFKNGQMINQYMKYFRPTRLLTRKVIQMTGVTNEFLEDKDFIEKEDIEAIRTFIGDKQIVAHAATFSMKFLLRYFDDFNIDMPEYTVLDTLPLERKLVKDTPNHKFDTLKTYFNLENYEPEDALTDAIVTGQLALKLNKLKQ</sequence>
<dbReference type="EMBL" id="CACRUO010000045">
    <property type="protein sequence ID" value="VYU30566.1"/>
    <property type="molecule type" value="Genomic_DNA"/>
</dbReference>
<dbReference type="FunFam" id="3.30.420.10:FF:000045">
    <property type="entry name" value="3'-5' exonuclease DinG"/>
    <property type="match status" value="1"/>
</dbReference>
<evidence type="ECO:0000256" key="1">
    <source>
        <dbReference type="ARBA" id="ARBA00022722"/>
    </source>
</evidence>
<keyword evidence="3" id="KW-0269">Exonuclease</keyword>
<name>A0A6N3DMW2_STASI</name>
<gene>
    <name evidence="5" type="primary">polC_1</name>
    <name evidence="5" type="ORF">SSLFYP27_00139</name>
</gene>
<dbReference type="Pfam" id="PF00929">
    <property type="entry name" value="RNase_T"/>
    <property type="match status" value="1"/>
</dbReference>
<reference evidence="5" key="1">
    <citation type="submission" date="2019-11" db="EMBL/GenBank/DDBJ databases">
        <authorList>
            <person name="Feng L."/>
        </authorList>
    </citation>
    <scope>NUCLEOTIDE SEQUENCE</scope>
    <source>
        <strain evidence="5">SsimulansLFYP27</strain>
    </source>
</reference>
<dbReference type="PANTHER" id="PTHR30231:SF4">
    <property type="entry name" value="PROTEIN NEN2"/>
    <property type="match status" value="1"/>
</dbReference>
<evidence type="ECO:0000256" key="2">
    <source>
        <dbReference type="ARBA" id="ARBA00022801"/>
    </source>
</evidence>
<accession>A0A6N3DMW2</accession>
<evidence type="ECO:0000259" key="4">
    <source>
        <dbReference type="SMART" id="SM00479"/>
    </source>
</evidence>